<dbReference type="InterPro" id="IPR006311">
    <property type="entry name" value="TAT_signal"/>
</dbReference>
<dbReference type="PRINTS" id="PR00313">
    <property type="entry name" value="CABNDNGRPT"/>
</dbReference>
<dbReference type="PROSITE" id="PS51318">
    <property type="entry name" value="TAT"/>
    <property type="match status" value="1"/>
</dbReference>
<dbReference type="PANTHER" id="PTHR38340">
    <property type="entry name" value="S-LAYER PROTEIN"/>
    <property type="match status" value="1"/>
</dbReference>
<dbReference type="Gene3D" id="2.150.10.10">
    <property type="entry name" value="Serralysin-like metalloprotease, C-terminal"/>
    <property type="match status" value="2"/>
</dbReference>
<dbReference type="RefSeq" id="WP_183224840.1">
    <property type="nucleotide sequence ID" value="NZ_BMPW01000018.1"/>
</dbReference>
<keyword evidence="5" id="KW-1185">Reference proteome</keyword>
<accession>A0A7W5AME4</accession>
<dbReference type="SUPFAM" id="SSF51120">
    <property type="entry name" value="beta-Roll"/>
    <property type="match status" value="1"/>
</dbReference>
<name>A0A7W5AME4_9ACTN</name>
<proteinExistence type="predicted"/>
<keyword evidence="2" id="KW-0964">Secreted</keyword>
<comment type="subcellular location">
    <subcellularLocation>
        <location evidence="1">Secreted</location>
    </subcellularLocation>
</comment>
<keyword evidence="3" id="KW-0732">Signal</keyword>
<evidence type="ECO:0000313" key="4">
    <source>
        <dbReference type="EMBL" id="MBB3098750.1"/>
    </source>
</evidence>
<organism evidence="4 5">
    <name type="scientific">Actinoplanes campanulatus</name>
    <dbReference type="NCBI Taxonomy" id="113559"/>
    <lineage>
        <taxon>Bacteria</taxon>
        <taxon>Bacillati</taxon>
        <taxon>Actinomycetota</taxon>
        <taxon>Actinomycetes</taxon>
        <taxon>Micromonosporales</taxon>
        <taxon>Micromonosporaceae</taxon>
        <taxon>Actinoplanes</taxon>
    </lineage>
</organism>
<dbReference type="Pfam" id="PF00353">
    <property type="entry name" value="HemolysinCabind"/>
    <property type="match status" value="2"/>
</dbReference>
<dbReference type="InterPro" id="IPR050557">
    <property type="entry name" value="RTX_toxin/Mannuronan_C5-epim"/>
</dbReference>
<evidence type="ECO:0000256" key="2">
    <source>
        <dbReference type="ARBA" id="ARBA00022525"/>
    </source>
</evidence>
<evidence type="ECO:0000256" key="3">
    <source>
        <dbReference type="SAM" id="SignalP"/>
    </source>
</evidence>
<feature type="signal peptide" evidence="3">
    <location>
        <begin position="1"/>
        <end position="24"/>
    </location>
</feature>
<protein>
    <submittedName>
        <fullName evidence="4">Ca2+-binding RTX toxin-like protein</fullName>
    </submittedName>
</protein>
<dbReference type="GO" id="GO:0005509">
    <property type="term" value="F:calcium ion binding"/>
    <property type="evidence" value="ECO:0007669"/>
    <property type="project" value="InterPro"/>
</dbReference>
<dbReference type="InterPro" id="IPR001343">
    <property type="entry name" value="Hemolysn_Ca-bd"/>
</dbReference>
<dbReference type="EMBL" id="JACHXF010000016">
    <property type="protein sequence ID" value="MBB3098750.1"/>
    <property type="molecule type" value="Genomic_DNA"/>
</dbReference>
<evidence type="ECO:0000313" key="5">
    <source>
        <dbReference type="Proteomes" id="UP000590749"/>
    </source>
</evidence>
<sequence length="216" mass="21402">MILLRRGFTVLAATAATIAATAYATTPAYAASAGSAKVSGTTVIFTAGAATKNDVIITRSGRTVTIDDRVAIKAGAGCTAVSGDKTKVKCTTKSNPKLVRAALGAGNDRLVNRTAIPTSVTGGTGADQIYGGSGKNAIDGGSGDDALYGGRSADTLLGGAGRDALWGAAGNDVIYGGTGIDNLIGDAGDDKLYAGPAESTTVRERLNGGSNVTISR</sequence>
<feature type="chain" id="PRO_5039701087" evidence="3">
    <location>
        <begin position="25"/>
        <end position="216"/>
    </location>
</feature>
<evidence type="ECO:0000256" key="1">
    <source>
        <dbReference type="ARBA" id="ARBA00004613"/>
    </source>
</evidence>
<dbReference type="InterPro" id="IPR011049">
    <property type="entry name" value="Serralysin-like_metalloprot_C"/>
</dbReference>
<dbReference type="AlphaFoldDB" id="A0A7W5AME4"/>
<gene>
    <name evidence="4" type="ORF">FHR83_006449</name>
</gene>
<dbReference type="PANTHER" id="PTHR38340:SF1">
    <property type="entry name" value="S-LAYER PROTEIN"/>
    <property type="match status" value="1"/>
</dbReference>
<dbReference type="GO" id="GO:0005576">
    <property type="term" value="C:extracellular region"/>
    <property type="evidence" value="ECO:0007669"/>
    <property type="project" value="UniProtKB-SubCell"/>
</dbReference>
<reference evidence="4 5" key="1">
    <citation type="submission" date="2020-08" db="EMBL/GenBank/DDBJ databases">
        <title>Genomic Encyclopedia of Type Strains, Phase III (KMG-III): the genomes of soil and plant-associated and newly described type strains.</title>
        <authorList>
            <person name="Whitman W."/>
        </authorList>
    </citation>
    <scope>NUCLEOTIDE SEQUENCE [LARGE SCALE GENOMIC DNA]</scope>
    <source>
        <strain evidence="4 5">CECT 3287</strain>
    </source>
</reference>
<dbReference type="Proteomes" id="UP000590749">
    <property type="component" value="Unassembled WGS sequence"/>
</dbReference>
<comment type="caution">
    <text evidence="4">The sequence shown here is derived from an EMBL/GenBank/DDBJ whole genome shotgun (WGS) entry which is preliminary data.</text>
</comment>